<dbReference type="GO" id="GO:0016832">
    <property type="term" value="F:aldehyde-lyase activity"/>
    <property type="evidence" value="ECO:0007669"/>
    <property type="project" value="TreeGrafter"/>
</dbReference>
<proteinExistence type="inferred from homology"/>
<evidence type="ECO:0000256" key="1">
    <source>
        <dbReference type="ARBA" id="ARBA00005568"/>
    </source>
</evidence>
<evidence type="ECO:0000313" key="6">
    <source>
        <dbReference type="Proteomes" id="UP000199112"/>
    </source>
</evidence>
<reference evidence="6" key="1">
    <citation type="submission" date="2016-10" db="EMBL/GenBank/DDBJ databases">
        <authorList>
            <person name="Varghese N."/>
            <person name="Submissions S."/>
        </authorList>
    </citation>
    <scope>NUCLEOTIDE SEQUENCE [LARGE SCALE GENOMIC DNA]</scope>
    <source>
        <strain evidence="6">CGMCC 1.8981</strain>
    </source>
</reference>
<keyword evidence="2" id="KW-0479">Metal-binding</keyword>
<dbReference type="SUPFAM" id="SSF51621">
    <property type="entry name" value="Phosphoenolpyruvate/pyruvate domain"/>
    <property type="match status" value="1"/>
</dbReference>
<dbReference type="RefSeq" id="WP_090506342.1">
    <property type="nucleotide sequence ID" value="NZ_FNWL01000001.1"/>
</dbReference>
<dbReference type="Pfam" id="PF03328">
    <property type="entry name" value="HpcH_HpaI"/>
    <property type="match status" value="1"/>
</dbReference>
<evidence type="ECO:0000259" key="4">
    <source>
        <dbReference type="Pfam" id="PF03328"/>
    </source>
</evidence>
<dbReference type="AlphaFoldDB" id="A0A1H6FUW8"/>
<dbReference type="InterPro" id="IPR005000">
    <property type="entry name" value="Aldolase/citrate-lyase_domain"/>
</dbReference>
<dbReference type="InterPro" id="IPR040442">
    <property type="entry name" value="Pyrv_kinase-like_dom_sf"/>
</dbReference>
<dbReference type="GO" id="GO:0005737">
    <property type="term" value="C:cytoplasm"/>
    <property type="evidence" value="ECO:0007669"/>
    <property type="project" value="TreeGrafter"/>
</dbReference>
<dbReference type="Gene3D" id="3.20.20.60">
    <property type="entry name" value="Phosphoenolpyruvate-binding domains"/>
    <property type="match status" value="1"/>
</dbReference>
<dbReference type="PANTHER" id="PTHR30502">
    <property type="entry name" value="2-KETO-3-DEOXY-L-RHAMNONATE ALDOLASE"/>
    <property type="match status" value="1"/>
</dbReference>
<feature type="domain" description="HpcH/HpaI aldolase/citrate lyase" evidence="4">
    <location>
        <begin position="24"/>
        <end position="248"/>
    </location>
</feature>
<dbReference type="EMBL" id="FNWL01000001">
    <property type="protein sequence ID" value="SEH13585.1"/>
    <property type="molecule type" value="Genomic_DNA"/>
</dbReference>
<accession>A0A1H6FUW8</accession>
<evidence type="ECO:0000313" key="5">
    <source>
        <dbReference type="EMBL" id="SEH13585.1"/>
    </source>
</evidence>
<name>A0A1H6FUW8_9EURY</name>
<gene>
    <name evidence="5" type="ORF">SAMN04487967_1466</name>
</gene>
<protein>
    <submittedName>
        <fullName evidence="5">4-hydroxy-2-oxoheptanedioate aldolase</fullName>
    </submittedName>
</protein>
<evidence type="ECO:0000256" key="2">
    <source>
        <dbReference type="ARBA" id="ARBA00022723"/>
    </source>
</evidence>
<organism evidence="5 6">
    <name type="scientific">Natronorubrum sediminis</name>
    <dbReference type="NCBI Taxonomy" id="640943"/>
    <lineage>
        <taxon>Archaea</taxon>
        <taxon>Methanobacteriati</taxon>
        <taxon>Methanobacteriota</taxon>
        <taxon>Stenosarchaea group</taxon>
        <taxon>Halobacteria</taxon>
        <taxon>Halobacteriales</taxon>
        <taxon>Natrialbaceae</taxon>
        <taxon>Natronorubrum</taxon>
    </lineage>
</organism>
<dbReference type="InterPro" id="IPR015813">
    <property type="entry name" value="Pyrv/PenolPyrv_kinase-like_dom"/>
</dbReference>
<keyword evidence="3" id="KW-0456">Lyase</keyword>
<dbReference type="PANTHER" id="PTHR30502:SF0">
    <property type="entry name" value="PHOSPHOENOLPYRUVATE CARBOXYLASE FAMILY PROTEIN"/>
    <property type="match status" value="1"/>
</dbReference>
<sequence>MTGLADADASDGFRESFLAGDALGTWLSIGHPALVEAAARAGFDYVAIDTEHTTMSLETVAELVRTAAGVPGDLAVFVRPASNDPVRIKRVLDIGVDGIIVPKVDTVDDARELISATRYPPNGERGVASGRAAGYGEHFVDYVEDGHADLLVVAQIESAAGVENAAEIADVDGVDSLFIGPADLSASLGVFAEWDAPELESAMARVVDAGNAAGLPVGTLTVRAEDIADRAEHGFDYQIAGKDMTSLIETGERIRERYAECASE</sequence>
<comment type="similarity">
    <text evidence="1">Belongs to the HpcH/HpaI aldolase family.</text>
</comment>
<dbReference type="OrthoDB" id="142679at2157"/>
<dbReference type="Proteomes" id="UP000199112">
    <property type="component" value="Unassembled WGS sequence"/>
</dbReference>
<keyword evidence="6" id="KW-1185">Reference proteome</keyword>
<dbReference type="InterPro" id="IPR050251">
    <property type="entry name" value="HpcH-HpaI_aldolase"/>
</dbReference>
<dbReference type="GO" id="GO:0046872">
    <property type="term" value="F:metal ion binding"/>
    <property type="evidence" value="ECO:0007669"/>
    <property type="project" value="UniProtKB-KW"/>
</dbReference>
<evidence type="ECO:0000256" key="3">
    <source>
        <dbReference type="ARBA" id="ARBA00023239"/>
    </source>
</evidence>